<dbReference type="EMBL" id="CAUYUJ010002225">
    <property type="protein sequence ID" value="CAK0799813.1"/>
    <property type="molecule type" value="Genomic_DNA"/>
</dbReference>
<evidence type="ECO:0000256" key="1">
    <source>
        <dbReference type="SAM" id="Coils"/>
    </source>
</evidence>
<reference evidence="3" key="1">
    <citation type="submission" date="2023-10" db="EMBL/GenBank/DDBJ databases">
        <authorList>
            <person name="Chen Y."/>
            <person name="Shah S."/>
            <person name="Dougan E. K."/>
            <person name="Thang M."/>
            <person name="Chan C."/>
        </authorList>
    </citation>
    <scope>NUCLEOTIDE SEQUENCE [LARGE SCALE GENOMIC DNA]</scope>
</reference>
<sequence>MASLQSAVEALRIQNAQLSQQAEQMQQQNVQIRTELARQVQAQGDLPRLAEQLGDAVQKLSEERKEKSSAPAFSLVDTKGLGKPSIFKNEEAKFLEWYRKTNAYLTAIFGEQFRKLLEWVEDQAQETTVISMEVLEARFGSDDDDEDEFIPDLREKVSQLYVALQTLTEGESFALVMNTPKGNGAEAMRKLIRRWDPASGGKRRVLLKQIMNPQRCTLSDLYAKLEEWEELIRRYERKKADGAGKVVDDDVKVAALETMVPEELELHLAMNKHRLDTSEKVIEEIRSFLESRQSQGALLRRKRGDPMDVDSLYKGGKGKSKGKGDKNGKKGQTPKPRDKRMVQCWRCSGWGHTSNECTARLPGGKTGDGKGSKGKGKGKGTDKDKSKGKNRRWDTNSFEPGAASSSGQPVYGDNWDDGNHSTVTSLPPSASQVGSTNLGSFELCAFELNSFDETVDDQEWIRFTFDSGAAVTTFPENTKGERLPADPNASYRTASGEIIADSGGVCIQGRSEWSEPISLKARLASIHKPLVSASQTRRTGRATWLTKEGGYILPAGSDIVNRVDALIRDVAWSEAGVVPLYIEKGIYAGYIKKNEGGHVKRVSFGDHRESWDLCLVEGGAPTQAEREQHLASGHAVYRSWCEECVRAAGLGTQRARRPEDRDDADPVVSMDFAFIGEKVQDVEDDGSIPILVVTDRKYGMKGATAVKDKTASDFAVKWLVGFLKHLGHRRVVLKSDGEASICAIKNAAMVGVGQQVECIPQESPKGEHKSNGEVEASVKEVKKVIRANFFSMQKSFGFEISPGHPIVRWLPQFAADSISKVRLGVDGMSAEQRRRGRPWRKFAAEFGERVHYRPLGVGDERSTLAPKMLTGHFVGYHSRTGALLVMTQSGVVRAQGFKRLHRAQAWSPEAPGSWGRLAGLPWEVSPAALLAPPVGPITVTRDTQEDHDTVVRRRYVLKKDIERFGATPGCPGCADLMARGSARVAHSQECRDRIEAELMKDSAGQRRLAEHHLKASAREAQVEESAAQPAPQGLKRAGSEPDLHGQMIVDGGSSSSAGPASAAVSAGLVQPAPSPEGARGGGDMEDLAGPAARAGSSMDVGAFDEVKGKIYREILALVSAADLIGDNARSIEELKEVSALLTEINGVDLAEVYSPERFKGKALGMGLTAGLAADLYTGWDLLREDHRRAAMKKLLEDDPLLTVTSPPCTVFSKLRQLSNFKRDEGIVASEVFEGETHLEFSMKVCESRHQRGALFLREHPWGASSWSRPCVQRVKELPGVYLVRGPMCRWGLHARGPDGREAFVRKETGWLTNSQVLAGILAGECRCPSVGGEPYRHVHLLGDKRALRAQVYPPRLVRAILRGLREELRARESLTDLAGFTAGPSPHAEDMDQEAEAFVDDVRGGFLDPLKVKEARAEKLEWRRSRGVWKKVPRREMEAEGGRAIDTRWIDTNKGDLERPLYRSRLVAREMKVRRRAEGLLPPQQDLFSGAPPLEAFKALVSLFLSRAFEQFQSSEPREVLYKFYDVSRAHFYGHVQRRLWVELPPEERQGEEEPLVGLLLRTMYGTMDASQVWQGDYVELLKSVEFLQGKSSPAILWHPGRDIALEVHGDDFGVLMYADDEAWFDELLKKYDYKVTGRLSSTAERVQSTVYLNRVLIWDPAAGEARIESDVRHVDMILRDLHLCDAKPAQTPAVKKSVTETIEASQSQTLDDAQSKLYRSLVMRASYIGQDRAGSLVFKLQEFPTRVEIFVDADWAGEATTRKSRSGMMLMLGSHLVKRASTQQTTVALSSGESEYYAMLKGASHALGLQSMLYDFGVRHLERPLLRSDSVAAEGIATRQGLGAVRHIDTRFLWLQDQVKAGKVEIKHVPGLLNPADAFTKALDQTHLRRHFEAMGFKVRDEGSPLH</sequence>
<gene>
    <name evidence="3" type="ORF">PCOR1329_LOCUS8153</name>
</gene>
<keyword evidence="1" id="KW-0175">Coiled coil</keyword>
<feature type="region of interest" description="Disordered" evidence="2">
    <location>
        <begin position="293"/>
        <end position="342"/>
    </location>
</feature>
<accession>A0ABN9Q598</accession>
<name>A0ABN9Q598_9DINO</name>
<feature type="region of interest" description="Disordered" evidence="2">
    <location>
        <begin position="1002"/>
        <end position="1086"/>
    </location>
</feature>
<comment type="caution">
    <text evidence="3">The sequence shown here is derived from an EMBL/GenBank/DDBJ whole genome shotgun (WGS) entry which is preliminary data.</text>
</comment>
<feature type="compositionally biased region" description="Basic and acidic residues" evidence="2">
    <location>
        <begin position="1002"/>
        <end position="1021"/>
    </location>
</feature>
<feature type="compositionally biased region" description="Polar residues" evidence="2">
    <location>
        <begin position="395"/>
        <end position="408"/>
    </location>
</feature>
<evidence type="ECO:0000313" key="3">
    <source>
        <dbReference type="EMBL" id="CAK0799813.1"/>
    </source>
</evidence>
<evidence type="ECO:0000313" key="4">
    <source>
        <dbReference type="Proteomes" id="UP001189429"/>
    </source>
</evidence>
<dbReference type="PANTHER" id="PTHR11439:SF463">
    <property type="entry name" value="REVERSE TRANSCRIPTASE TY1_COPIA-TYPE DOMAIN-CONTAINING PROTEIN"/>
    <property type="match status" value="1"/>
</dbReference>
<keyword evidence="4" id="KW-1185">Reference proteome</keyword>
<protein>
    <recommendedName>
        <fullName evidence="5">Copia protein</fullName>
    </recommendedName>
</protein>
<feature type="coiled-coil region" evidence="1">
    <location>
        <begin position="1"/>
        <end position="70"/>
    </location>
</feature>
<feature type="region of interest" description="Disordered" evidence="2">
    <location>
        <begin position="356"/>
        <end position="432"/>
    </location>
</feature>
<dbReference type="Proteomes" id="UP001189429">
    <property type="component" value="Unassembled WGS sequence"/>
</dbReference>
<feature type="non-terminal residue" evidence="3">
    <location>
        <position position="1908"/>
    </location>
</feature>
<organism evidence="3 4">
    <name type="scientific">Prorocentrum cordatum</name>
    <dbReference type="NCBI Taxonomy" id="2364126"/>
    <lineage>
        <taxon>Eukaryota</taxon>
        <taxon>Sar</taxon>
        <taxon>Alveolata</taxon>
        <taxon>Dinophyceae</taxon>
        <taxon>Prorocentrales</taxon>
        <taxon>Prorocentraceae</taxon>
        <taxon>Prorocentrum</taxon>
    </lineage>
</organism>
<feature type="coiled-coil region" evidence="1">
    <location>
        <begin position="218"/>
        <end position="245"/>
    </location>
</feature>
<evidence type="ECO:0008006" key="5">
    <source>
        <dbReference type="Google" id="ProtNLM"/>
    </source>
</evidence>
<dbReference type="CDD" id="cd09272">
    <property type="entry name" value="RNase_HI_RT_Ty1"/>
    <property type="match status" value="1"/>
</dbReference>
<proteinExistence type="predicted"/>
<dbReference type="PANTHER" id="PTHR11439">
    <property type="entry name" value="GAG-POL-RELATED RETROTRANSPOSON"/>
    <property type="match status" value="1"/>
</dbReference>
<feature type="compositionally biased region" description="Low complexity" evidence="2">
    <location>
        <begin position="1051"/>
        <end position="1067"/>
    </location>
</feature>
<evidence type="ECO:0000256" key="2">
    <source>
        <dbReference type="SAM" id="MobiDB-lite"/>
    </source>
</evidence>
<feature type="compositionally biased region" description="Basic and acidic residues" evidence="2">
    <location>
        <begin position="379"/>
        <end position="394"/>
    </location>
</feature>
<feature type="compositionally biased region" description="Polar residues" evidence="2">
    <location>
        <begin position="420"/>
        <end position="432"/>
    </location>
</feature>